<feature type="domain" description="MBG" evidence="1">
    <location>
        <begin position="232"/>
        <end position="302"/>
    </location>
</feature>
<proteinExistence type="predicted"/>
<dbReference type="Pfam" id="PF18676">
    <property type="entry name" value="MBG_2"/>
    <property type="match status" value="24"/>
</dbReference>
<feature type="domain" description="MBG" evidence="1">
    <location>
        <begin position="1801"/>
        <end position="1873"/>
    </location>
</feature>
<organism evidence="2 3">
    <name type="scientific">Aureibacter tunicatorum</name>
    <dbReference type="NCBI Taxonomy" id="866807"/>
    <lineage>
        <taxon>Bacteria</taxon>
        <taxon>Pseudomonadati</taxon>
        <taxon>Bacteroidota</taxon>
        <taxon>Cytophagia</taxon>
        <taxon>Cytophagales</taxon>
        <taxon>Persicobacteraceae</taxon>
        <taxon>Aureibacter</taxon>
    </lineage>
</organism>
<dbReference type="Gene3D" id="3.30.160.710">
    <property type="match status" value="9"/>
</dbReference>
<feature type="domain" description="MBG" evidence="1">
    <location>
        <begin position="1244"/>
        <end position="1315"/>
    </location>
</feature>
<feature type="domain" description="MBG" evidence="1">
    <location>
        <begin position="1880"/>
        <end position="1950"/>
    </location>
</feature>
<feature type="domain" description="MBG" evidence="1">
    <location>
        <begin position="767"/>
        <end position="838"/>
    </location>
</feature>
<feature type="domain" description="MBG" evidence="1">
    <location>
        <begin position="1403"/>
        <end position="1474"/>
    </location>
</feature>
<feature type="domain" description="MBG" evidence="1">
    <location>
        <begin position="1642"/>
        <end position="1715"/>
    </location>
</feature>
<evidence type="ECO:0000313" key="2">
    <source>
        <dbReference type="EMBL" id="MDR6239208.1"/>
    </source>
</evidence>
<dbReference type="InterPro" id="IPR026341">
    <property type="entry name" value="T9SS_type_B"/>
</dbReference>
<dbReference type="Proteomes" id="UP001185092">
    <property type="component" value="Unassembled WGS sequence"/>
</dbReference>
<dbReference type="Pfam" id="PF13585">
    <property type="entry name" value="CHU_C"/>
    <property type="match status" value="1"/>
</dbReference>
<evidence type="ECO:0000313" key="3">
    <source>
        <dbReference type="Proteomes" id="UP001185092"/>
    </source>
</evidence>
<evidence type="ECO:0000259" key="1">
    <source>
        <dbReference type="Pfam" id="PF18676"/>
    </source>
</evidence>
<feature type="domain" description="MBG" evidence="1">
    <location>
        <begin position="532"/>
        <end position="601"/>
    </location>
</feature>
<feature type="domain" description="MBG" evidence="1">
    <location>
        <begin position="383"/>
        <end position="450"/>
    </location>
</feature>
<keyword evidence="3" id="KW-1185">Reference proteome</keyword>
<feature type="domain" description="MBG" evidence="1">
    <location>
        <begin position="308"/>
        <end position="377"/>
    </location>
</feature>
<gene>
    <name evidence="2" type="ORF">HNQ88_002245</name>
</gene>
<feature type="domain" description="MBG" evidence="1">
    <location>
        <begin position="1721"/>
        <end position="1792"/>
    </location>
</feature>
<sequence length="2194" mass="234982">MKNIYNLIFFTDLAINCYSRKLFYKAILMILFLFAFDLQAQIRLETVRQEQSLRFEIGESTEISSSRMQAGTITVIPEFTSYEKIWGYEDPVYNCSFTISDGRAGTMQIGRDQSNQGIGTYSVDMFPQAFIDLVNSEGLTVVFTAPVLTIKVNNIINIIAHPKTKIFGDSDPPFTYDVINNPPLVNISGNILSVDGGLLNVGEHPIVLGVNSSPNYNINYSGANLTVLKRPITISAIPKTKIFGDSDPLRDFAITPALPSNLSITGQLGRESGENVGIYQITLPSDPSLDNYDITFVTADFTILKRPLTIRAHEQEKIFGDPDPTLTFDVINLAPIDNLTGSTLPREIGEDVGEYKILPPSISFDNYDLTFVEANLTIKKRSVTITADYIEKVYGEVDPDRTFTVSPDLPQGLEITGSLSRVAGEDIGDYDITLPNGLDNYDITFVGNTFRILKRTLTITAHEQEKIYWEPDPVLTFDVDNLAPRDNLTGSSLTREAGEDIGEYKILPPNIAFDNYDLIFIGADLTIKKRPITITADYLEKTYGEIDPEKTYTITPSLPAGLTITGALGRNSGEDAGTYDITMTTGVGLDNYDITYNGNILKINKKALTITADDHSKAFGAVDPLLTYQVSGLVSGDNMLGSLTRVAGEDVGAYAINQGTLAVDKPNNYDLAFTSGTFTIAPSSVEVVVTANAKSKTYGDADPMLDYTVAGLQAGDKLTGSLARIAGEDVGSYQIEQGSLMVDASSSNINYTIRYVGADLTINKKSLTITADDQSKVFDATDPLLTYQVSGLVPGDNILGELTRVAGEDVGTYTINQGTLAVDKPNNYDLAFTSGTFTIAPSSVEVVVTANAKSKTYGDADPMLDYTVAGLQAGDKLTGSLARIAGEDVGSYQIEQGSLAIDAGSSNINYTIRYVGADLTINKKSLTITADDQSKVFDATDPLLTYQVSGLVPGDNILGELTRVAGEDVGTYTINQGTLAVDKPNNYDLAFTSGTFTIAPSSVEVVVTANAKSKIYGDADPMLDYTVAGLQAGDNLTGSLARVAGEDVGAYQIEQGSLVINAGSSNINYTIKYVGADLTINKKSLMITADDQSKTFGAADPLLTYQVLDLIAGDNMLGSLIRETGEDVGTYAVNQGTLAVDKPNNYDITFTSGTFTIAPSSVEVVVTAHAKSKTYGDADPVLDYTVAGLQAGDNLTGSLARVAGEDVGSYQIEQGSLAIDAGSSNINYTIRFVGADLIINKKSLTITAEDQSKAFGSADPVLTYQISGLVAGDNMLGSLIRETGEDVGTYAVNQGTLAVDKPNNYDITFTSGTFTIAPSSVEVVVTANAKSKTYGDTDPMLNYTVAGLQAGDNLTGSLARVAGEDVGSYQIEQGSLAIDAESSNTNYTIRYVGADLTINKRALTITADDQSKAFGAADPVLTYQVSGLVAGDNMLGSLTRETGEDVGAYAINQGTLAVDKPNNYDLVFTSGTFTIAPSSIEVVVTANVKSKTYGDADPELDYTVAGLQAGDNLTGSLARVAGEDVGSYQIEQGSLVVDASSSNINYTIRYVGADLTINKRVLTITADDQSKVFGAADPVLTYQVSGLVSGDDMLGSLTRELGEDVGSYAINQGTLAVDKPNNYDLAFTSGTFTIAPSSVEVVVTANAKSKIYGDADPMLDYTVAGLQAGDNLTGSLVRVAGEDVGSYQIEQGSLMVDASSSNINYTIRFVGADLTINKRVLTITADDQSKLFGAADPVLTYQVLGLVSGDDMLGSLTRELGEDVGTYTINQGTLALDKPNNYDLVFTSGTFTIAPSSVEVVVTAYAKSKTYGDADPVLDYTVAGLQAGDNLRGSLVRAAGEDVGVYQIEQGSLVVDALSSNINYTIRYVGADLVINKKALTITTNDQSKAFGSADPVLTYQVSGLVAGDNMLGSLTRELGEDVGAYAINQGTLAVNKPNNYELSFSPANLVISKRILYVRAENQTKEYGMKEPILRFVLSGVDEELPQSGELIREIGESVGVYKIHQGTLSFGSNYQIEFETGIFEILPVQVEIEIYNTSRSVGIENPPFDFEFLTPLSLEQKEVIESRIKLYSEANRSSDPGDYDILVKELFIDEYEIIANIGMLTIVPDLDIPELLTPNADGFNDTWNILGVEFFEKIKVKVFSQDGTLVFVSENYQSDNEWNGAEAIPGVYAYVIETSLGKKYNGTLIIRK</sequence>
<dbReference type="NCBIfam" id="TIGR04131">
    <property type="entry name" value="Bac_Flav_CTERM"/>
    <property type="match status" value="1"/>
</dbReference>
<feature type="domain" description="MBG" evidence="1">
    <location>
        <begin position="688"/>
        <end position="761"/>
    </location>
</feature>
<feature type="domain" description="MBG" evidence="1">
    <location>
        <begin position="926"/>
        <end position="997"/>
    </location>
</feature>
<feature type="domain" description="MBG" evidence="1">
    <location>
        <begin position="1957"/>
        <end position="2025"/>
    </location>
</feature>
<name>A0AAE3XMA4_9BACT</name>
<feature type="domain" description="MBG" evidence="1">
    <location>
        <begin position="157"/>
        <end position="226"/>
    </location>
</feature>
<comment type="caution">
    <text evidence="2">The sequence shown here is derived from an EMBL/GenBank/DDBJ whole genome shotgun (WGS) entry which is preliminary data.</text>
</comment>
<feature type="domain" description="MBG" evidence="1">
    <location>
        <begin position="1562"/>
        <end position="1633"/>
    </location>
</feature>
<feature type="domain" description="MBG" evidence="1">
    <location>
        <begin position="1006"/>
        <end position="1079"/>
    </location>
</feature>
<feature type="domain" description="MBG" evidence="1">
    <location>
        <begin position="1165"/>
        <end position="1237"/>
    </location>
</feature>
<feature type="domain" description="MBG" evidence="1">
    <location>
        <begin position="608"/>
        <end position="679"/>
    </location>
</feature>
<dbReference type="InterPro" id="IPR041286">
    <property type="entry name" value="MBG_2"/>
</dbReference>
<accession>A0AAE3XMA4</accession>
<feature type="domain" description="MBG" evidence="1">
    <location>
        <begin position="1085"/>
        <end position="1156"/>
    </location>
</feature>
<reference evidence="2" key="1">
    <citation type="submission" date="2023-07" db="EMBL/GenBank/DDBJ databases">
        <title>Genomic Encyclopedia of Type Strains, Phase IV (KMG-IV): sequencing the most valuable type-strain genomes for metagenomic binning, comparative biology and taxonomic classification.</title>
        <authorList>
            <person name="Goeker M."/>
        </authorList>
    </citation>
    <scope>NUCLEOTIDE SEQUENCE</scope>
    <source>
        <strain evidence="2">DSM 26174</strain>
    </source>
</reference>
<protein>
    <submittedName>
        <fullName evidence="2">Gliding motility-associated-like protein</fullName>
    </submittedName>
</protein>
<dbReference type="EMBL" id="JAVDQD010000002">
    <property type="protein sequence ID" value="MDR6239208.1"/>
    <property type="molecule type" value="Genomic_DNA"/>
</dbReference>
<feature type="domain" description="MBG" evidence="1">
    <location>
        <begin position="1324"/>
        <end position="1397"/>
    </location>
</feature>
<feature type="domain" description="MBG" evidence="1">
    <location>
        <begin position="457"/>
        <end position="526"/>
    </location>
</feature>
<feature type="domain" description="MBG" evidence="1">
    <location>
        <begin position="1483"/>
        <end position="1556"/>
    </location>
</feature>
<feature type="domain" description="MBG" evidence="1">
    <location>
        <begin position="847"/>
        <end position="920"/>
    </location>
</feature>